<dbReference type="Proteomes" id="UP000714275">
    <property type="component" value="Unassembled WGS sequence"/>
</dbReference>
<keyword evidence="3" id="KW-1185">Reference proteome</keyword>
<dbReference type="OrthoDB" id="2676422at2759"/>
<comment type="caution">
    <text evidence="2">The sequence shown here is derived from an EMBL/GenBank/DDBJ whole genome shotgun (WGS) entry which is preliminary data.</text>
</comment>
<evidence type="ECO:0000313" key="2">
    <source>
        <dbReference type="EMBL" id="KAG1770148.1"/>
    </source>
</evidence>
<dbReference type="AlphaFoldDB" id="A0A9P7CY85"/>
<gene>
    <name evidence="2" type="ORF">EV702DRAFT_1049470</name>
</gene>
<feature type="region of interest" description="Disordered" evidence="1">
    <location>
        <begin position="1"/>
        <end position="31"/>
    </location>
</feature>
<dbReference type="EMBL" id="JABBWD010000067">
    <property type="protein sequence ID" value="KAG1770148.1"/>
    <property type="molecule type" value="Genomic_DNA"/>
</dbReference>
<reference evidence="2" key="1">
    <citation type="journal article" date="2020" name="New Phytol.">
        <title>Comparative genomics reveals dynamic genome evolution in host specialist ectomycorrhizal fungi.</title>
        <authorList>
            <person name="Lofgren L.A."/>
            <person name="Nguyen N.H."/>
            <person name="Vilgalys R."/>
            <person name="Ruytinx J."/>
            <person name="Liao H.L."/>
            <person name="Branco S."/>
            <person name="Kuo A."/>
            <person name="LaButti K."/>
            <person name="Lipzen A."/>
            <person name="Andreopoulos W."/>
            <person name="Pangilinan J."/>
            <person name="Riley R."/>
            <person name="Hundley H."/>
            <person name="Na H."/>
            <person name="Barry K."/>
            <person name="Grigoriev I.V."/>
            <person name="Stajich J.E."/>
            <person name="Kennedy P.G."/>
        </authorList>
    </citation>
    <scope>NUCLEOTIDE SEQUENCE</scope>
    <source>
        <strain evidence="2">DOB743</strain>
    </source>
</reference>
<name>A0A9P7CY85_9AGAM</name>
<evidence type="ECO:0000313" key="3">
    <source>
        <dbReference type="Proteomes" id="UP000714275"/>
    </source>
</evidence>
<protein>
    <submittedName>
        <fullName evidence="2">Uncharacterized protein</fullName>
    </submittedName>
</protein>
<organism evidence="2 3">
    <name type="scientific">Suillus placidus</name>
    <dbReference type="NCBI Taxonomy" id="48579"/>
    <lineage>
        <taxon>Eukaryota</taxon>
        <taxon>Fungi</taxon>
        <taxon>Dikarya</taxon>
        <taxon>Basidiomycota</taxon>
        <taxon>Agaricomycotina</taxon>
        <taxon>Agaricomycetes</taxon>
        <taxon>Agaricomycetidae</taxon>
        <taxon>Boletales</taxon>
        <taxon>Suillineae</taxon>
        <taxon>Suillaceae</taxon>
        <taxon>Suillus</taxon>
    </lineage>
</organism>
<feature type="compositionally biased region" description="Basic and acidic residues" evidence="1">
    <location>
        <begin position="13"/>
        <end position="23"/>
    </location>
</feature>
<accession>A0A9P7CY85</accession>
<sequence>MSHPSNRPYHSKVRFETPMETDKSTFSSEAGMPVNVSKPRFNLGMSLPVAQPLPEPRFDFGMDLDLPVAPPPAAPPMPKFNFGMNLSIPVTVLPASPVVHTQQPFNLRFTLGQPTQQPAPMPFNLGINLPVQGTPPPPMPPPTASQPFNLGFNLPKAVPHATAETSPPTASQPFNLGFNLPTAVPHATAETSRHVGYDTNNRSFQFGCEPPATIGEWQPELIWAPQSAPGVASPPAIINAAPGPSTPGPLPDTAGHQEQPTLKSLVGDAECVAIDIVYRLGGEEFDHLAHMMIGGTLGPGDDIRDPNPDEVLESNQMMLMAFCEGRDRLTRIFKDLISLHHLTQVHEWVLHAVESLLYEVGWAERLGPAKKLSPAMKLNSCYSALATRPVC</sequence>
<evidence type="ECO:0000256" key="1">
    <source>
        <dbReference type="SAM" id="MobiDB-lite"/>
    </source>
</evidence>
<proteinExistence type="predicted"/>